<dbReference type="GO" id="GO:0005634">
    <property type="term" value="C:nucleus"/>
    <property type="evidence" value="ECO:0007669"/>
    <property type="project" value="UniProtKB-SubCell"/>
</dbReference>
<dbReference type="InterPro" id="IPR050973">
    <property type="entry name" value="H3K9_Histone-Lys_N-MTase"/>
</dbReference>
<evidence type="ECO:0000256" key="7">
    <source>
        <dbReference type="ARBA" id="ARBA00022723"/>
    </source>
</evidence>
<evidence type="ECO:0000259" key="15">
    <source>
        <dbReference type="PROSITE" id="PS50867"/>
    </source>
</evidence>
<comment type="catalytic activity">
    <reaction evidence="11">
        <text>L-lysyl(36)-[histone H3] + 2 S-adenosyl-L-methionine = N(6),N(6)-dimethyl-L-lysyl(36)-[histone H3] + 2 S-adenosyl-L-homocysteine + 2 H(+)</text>
        <dbReference type="Rhea" id="RHEA:60308"/>
        <dbReference type="Rhea" id="RHEA-COMP:9785"/>
        <dbReference type="Rhea" id="RHEA-COMP:9787"/>
        <dbReference type="ChEBI" id="CHEBI:15378"/>
        <dbReference type="ChEBI" id="CHEBI:29969"/>
        <dbReference type="ChEBI" id="CHEBI:57856"/>
        <dbReference type="ChEBI" id="CHEBI:59789"/>
        <dbReference type="ChEBI" id="CHEBI:61976"/>
        <dbReference type="EC" id="2.1.1.357"/>
    </reaction>
</comment>
<dbReference type="GO" id="GO:0005694">
    <property type="term" value="C:chromosome"/>
    <property type="evidence" value="ECO:0007669"/>
    <property type="project" value="UniProtKB-SubCell"/>
</dbReference>
<evidence type="ECO:0000259" key="16">
    <source>
        <dbReference type="PROSITE" id="PS50868"/>
    </source>
</evidence>
<evidence type="ECO:0000256" key="8">
    <source>
        <dbReference type="ARBA" id="ARBA00022833"/>
    </source>
</evidence>
<dbReference type="Pfam" id="PF05033">
    <property type="entry name" value="Pre-SET"/>
    <property type="match status" value="1"/>
</dbReference>
<evidence type="ECO:0000256" key="9">
    <source>
        <dbReference type="ARBA" id="ARBA00022853"/>
    </source>
</evidence>
<dbReference type="PANTHER" id="PTHR46223">
    <property type="entry name" value="HISTONE-LYSINE N-METHYLTRANSFERASE SUV39H"/>
    <property type="match status" value="1"/>
</dbReference>
<dbReference type="Proteomes" id="UP000018936">
    <property type="component" value="Unassembled WGS sequence"/>
</dbReference>
<feature type="non-terminal residue" evidence="17">
    <location>
        <position position="1"/>
    </location>
</feature>
<sequence length="376" mass="42202">MDVSRGLEPLPVSVWPRLEELPAFQVREEKEKKGLSSSSLRAGTDKKLCFYSPDHVPGPGGKPDPSEISFPGCSCHSASCLAPTCTCLHYGENYNNLSIKTEGNELGFSKPVFECNTMCHCGERCQNRVVQLGLQFQLEVFKTIEKGWGLRTVVFIPKGRFVCEYAGEILDINEARKRIQLQTSSDSNYIIAIREHLHDGTTIETFADPTYIGNVGRFLNHSCEPNLFMVPVRIDSMVPKLALFADRDICAGEELSYDYSGRYHNFLPIEVQGSKQEGKESKKPCFCRTKSCTGFLPFDSSLFHKDGLSSFVTLSSLADCQQRSGTPDWKLSCQAYFGFGLHIDIYSNRTRKENERITTNVPVDETYHSSFAKMAM</sequence>
<evidence type="ECO:0000259" key="14">
    <source>
        <dbReference type="PROSITE" id="PS50280"/>
    </source>
</evidence>
<comment type="subcellular location">
    <subcellularLocation>
        <location evidence="2">Chromosome</location>
    </subcellularLocation>
    <subcellularLocation>
        <location evidence="1">Nucleus</location>
    </subcellularLocation>
</comment>
<keyword evidence="3" id="KW-0158">Chromosome</keyword>
<dbReference type="InterPro" id="IPR007728">
    <property type="entry name" value="Pre-SET_dom"/>
</dbReference>
<dbReference type="SMART" id="SM00317">
    <property type="entry name" value="SET"/>
    <property type="match status" value="1"/>
</dbReference>
<comment type="caution">
    <text evidence="17">The sequence shown here is derived from an EMBL/GenBank/DDBJ whole genome shotgun (WGS) entry which is preliminary data.</text>
</comment>
<proteinExistence type="predicted"/>
<gene>
    <name evidence="17" type="primary">SETMAR</name>
    <name evidence="17" type="ORF">L345_07882</name>
</gene>
<keyword evidence="5 17" id="KW-0808">Transferase</keyword>
<keyword evidence="18" id="KW-1185">Reference proteome</keyword>
<name>V8NWJ5_OPHHA</name>
<dbReference type="PANTHER" id="PTHR46223:SF3">
    <property type="entry name" value="HISTONE-LYSINE N-METHYLTRANSFERASE SET-23"/>
    <property type="match status" value="1"/>
</dbReference>
<dbReference type="Pfam" id="PF00856">
    <property type="entry name" value="SET"/>
    <property type="match status" value="1"/>
</dbReference>
<keyword evidence="6" id="KW-0949">S-adenosyl-L-methionine</keyword>
<keyword evidence="10" id="KW-0539">Nucleus</keyword>
<protein>
    <recommendedName>
        <fullName evidence="13">Histone-lysine N-methyltransferase SETMAR</fullName>
        <ecNumber evidence="12">2.1.1.357</ecNumber>
    </recommendedName>
</protein>
<dbReference type="FunFam" id="2.170.270.10:FF:000041">
    <property type="entry name" value="Histone-lysine N-methyltransferase SETMAR"/>
    <property type="match status" value="1"/>
</dbReference>
<evidence type="ECO:0000256" key="10">
    <source>
        <dbReference type="ARBA" id="ARBA00023242"/>
    </source>
</evidence>
<accession>V8NWJ5</accession>
<evidence type="ECO:0000256" key="5">
    <source>
        <dbReference type="ARBA" id="ARBA00022679"/>
    </source>
</evidence>
<keyword evidence="8" id="KW-0862">Zinc</keyword>
<evidence type="ECO:0000256" key="4">
    <source>
        <dbReference type="ARBA" id="ARBA00022603"/>
    </source>
</evidence>
<evidence type="ECO:0000256" key="3">
    <source>
        <dbReference type="ARBA" id="ARBA00022454"/>
    </source>
</evidence>
<evidence type="ECO:0000256" key="13">
    <source>
        <dbReference type="ARBA" id="ARBA00067917"/>
    </source>
</evidence>
<evidence type="ECO:0000256" key="11">
    <source>
        <dbReference type="ARBA" id="ARBA00050654"/>
    </source>
</evidence>
<feature type="domain" description="SET" evidence="14">
    <location>
        <begin position="136"/>
        <end position="260"/>
    </location>
</feature>
<feature type="domain" description="Post-SET" evidence="16">
    <location>
        <begin position="281"/>
        <end position="297"/>
    </location>
</feature>
<evidence type="ECO:0000313" key="17">
    <source>
        <dbReference type="EMBL" id="ETE66341.1"/>
    </source>
</evidence>
<dbReference type="OrthoDB" id="616263at2759"/>
<keyword evidence="7" id="KW-0479">Metal-binding</keyword>
<dbReference type="AlphaFoldDB" id="V8NWJ5"/>
<dbReference type="InterPro" id="IPR046341">
    <property type="entry name" value="SET_dom_sf"/>
</dbReference>
<dbReference type="SMART" id="SM00468">
    <property type="entry name" value="PreSET"/>
    <property type="match status" value="1"/>
</dbReference>
<dbReference type="SUPFAM" id="SSF82199">
    <property type="entry name" value="SET domain"/>
    <property type="match status" value="1"/>
</dbReference>
<feature type="domain" description="Pre-SET" evidence="15">
    <location>
        <begin position="71"/>
        <end position="133"/>
    </location>
</feature>
<reference evidence="17 18" key="1">
    <citation type="journal article" date="2013" name="Proc. Natl. Acad. Sci. U.S.A.">
        <title>The king cobra genome reveals dynamic gene evolution and adaptation in the snake venom system.</title>
        <authorList>
            <person name="Vonk F.J."/>
            <person name="Casewell N.R."/>
            <person name="Henkel C.V."/>
            <person name="Heimberg A.M."/>
            <person name="Jansen H.J."/>
            <person name="McCleary R.J."/>
            <person name="Kerkkamp H.M."/>
            <person name="Vos R.A."/>
            <person name="Guerreiro I."/>
            <person name="Calvete J.J."/>
            <person name="Wuster W."/>
            <person name="Woods A.E."/>
            <person name="Logan J.M."/>
            <person name="Harrison R.A."/>
            <person name="Castoe T.A."/>
            <person name="de Koning A.P."/>
            <person name="Pollock D.D."/>
            <person name="Yandell M."/>
            <person name="Calderon D."/>
            <person name="Renjifo C."/>
            <person name="Currier R.B."/>
            <person name="Salgado D."/>
            <person name="Pla D."/>
            <person name="Sanz L."/>
            <person name="Hyder A.S."/>
            <person name="Ribeiro J.M."/>
            <person name="Arntzen J.W."/>
            <person name="van den Thillart G.E."/>
            <person name="Boetzer M."/>
            <person name="Pirovano W."/>
            <person name="Dirks R.P."/>
            <person name="Spaink H.P."/>
            <person name="Duboule D."/>
            <person name="McGlinn E."/>
            <person name="Kini R.M."/>
            <person name="Richardson M.K."/>
        </authorList>
    </citation>
    <scope>NUCLEOTIDE SEQUENCE</scope>
    <source>
        <tissue evidence="17">Blood</tissue>
    </source>
</reference>
<dbReference type="InterPro" id="IPR001214">
    <property type="entry name" value="SET_dom"/>
</dbReference>
<dbReference type="GO" id="GO:0008270">
    <property type="term" value="F:zinc ion binding"/>
    <property type="evidence" value="ECO:0007669"/>
    <property type="project" value="InterPro"/>
</dbReference>
<dbReference type="PROSITE" id="PS50280">
    <property type="entry name" value="SET"/>
    <property type="match status" value="1"/>
</dbReference>
<dbReference type="InterPro" id="IPR003616">
    <property type="entry name" value="Post-SET_dom"/>
</dbReference>
<dbReference type="PROSITE" id="PS50867">
    <property type="entry name" value="PRE_SET"/>
    <property type="match status" value="1"/>
</dbReference>
<dbReference type="CDD" id="cd10544">
    <property type="entry name" value="SET_SETMAR"/>
    <property type="match status" value="1"/>
</dbReference>
<dbReference type="EC" id="2.1.1.357" evidence="12"/>
<keyword evidence="4 17" id="KW-0489">Methyltransferase</keyword>
<evidence type="ECO:0000256" key="2">
    <source>
        <dbReference type="ARBA" id="ARBA00004286"/>
    </source>
</evidence>
<evidence type="ECO:0000256" key="1">
    <source>
        <dbReference type="ARBA" id="ARBA00004123"/>
    </source>
</evidence>
<dbReference type="PROSITE" id="PS50868">
    <property type="entry name" value="POST_SET"/>
    <property type="match status" value="1"/>
</dbReference>
<evidence type="ECO:0000313" key="18">
    <source>
        <dbReference type="Proteomes" id="UP000018936"/>
    </source>
</evidence>
<dbReference type="GO" id="GO:0140954">
    <property type="term" value="F:histone H3K36 dimethyltransferase activity"/>
    <property type="evidence" value="ECO:0007669"/>
    <property type="project" value="UniProtKB-EC"/>
</dbReference>
<evidence type="ECO:0000256" key="12">
    <source>
        <dbReference type="ARBA" id="ARBA00066810"/>
    </source>
</evidence>
<dbReference type="Gene3D" id="2.170.270.10">
    <property type="entry name" value="SET domain"/>
    <property type="match status" value="1"/>
</dbReference>
<dbReference type="GO" id="GO:0032259">
    <property type="term" value="P:methylation"/>
    <property type="evidence" value="ECO:0007669"/>
    <property type="project" value="UniProtKB-KW"/>
</dbReference>
<evidence type="ECO:0000256" key="6">
    <source>
        <dbReference type="ARBA" id="ARBA00022691"/>
    </source>
</evidence>
<dbReference type="EMBL" id="AZIM01001591">
    <property type="protein sequence ID" value="ETE66341.1"/>
    <property type="molecule type" value="Genomic_DNA"/>
</dbReference>
<keyword evidence="9" id="KW-0156">Chromatin regulator</keyword>
<organism evidence="17 18">
    <name type="scientific">Ophiophagus hannah</name>
    <name type="common">King cobra</name>
    <name type="synonym">Naja hannah</name>
    <dbReference type="NCBI Taxonomy" id="8665"/>
    <lineage>
        <taxon>Eukaryota</taxon>
        <taxon>Metazoa</taxon>
        <taxon>Chordata</taxon>
        <taxon>Craniata</taxon>
        <taxon>Vertebrata</taxon>
        <taxon>Euteleostomi</taxon>
        <taxon>Lepidosauria</taxon>
        <taxon>Squamata</taxon>
        <taxon>Bifurcata</taxon>
        <taxon>Unidentata</taxon>
        <taxon>Episquamata</taxon>
        <taxon>Toxicofera</taxon>
        <taxon>Serpentes</taxon>
        <taxon>Colubroidea</taxon>
        <taxon>Elapidae</taxon>
        <taxon>Elapinae</taxon>
        <taxon>Ophiophagus</taxon>
    </lineage>
</organism>